<comment type="subcellular location">
    <subcellularLocation>
        <location evidence="2">Nucleus</location>
    </subcellularLocation>
</comment>
<dbReference type="PANTHER" id="PTHR22930:SF221">
    <property type="entry name" value="NUCLEASE HARBI1"/>
    <property type="match status" value="1"/>
</dbReference>
<protein>
    <recommendedName>
        <fullName evidence="9">DDE Tnp4 domain-containing protein</fullName>
    </recommendedName>
</protein>
<evidence type="ECO:0000256" key="8">
    <source>
        <dbReference type="SAM" id="MobiDB-lite"/>
    </source>
</evidence>
<keyword evidence="7" id="KW-0539">Nucleus</keyword>
<dbReference type="EMBL" id="GL348717">
    <property type="protein sequence ID" value="EFH51837.1"/>
    <property type="molecule type" value="Genomic_DNA"/>
</dbReference>
<feature type="domain" description="DDE Tnp4" evidence="9">
    <location>
        <begin position="114"/>
        <end position="243"/>
    </location>
</feature>
<keyword evidence="6" id="KW-0378">Hydrolase</keyword>
<dbReference type="GO" id="GO:0046872">
    <property type="term" value="F:metal ion binding"/>
    <property type="evidence" value="ECO:0007669"/>
    <property type="project" value="UniProtKB-KW"/>
</dbReference>
<dbReference type="InterPro" id="IPR027806">
    <property type="entry name" value="HARBI1_dom"/>
</dbReference>
<evidence type="ECO:0000313" key="10">
    <source>
        <dbReference type="EMBL" id="EFH51837.1"/>
    </source>
</evidence>
<evidence type="ECO:0000256" key="1">
    <source>
        <dbReference type="ARBA" id="ARBA00001968"/>
    </source>
</evidence>
<sequence>MRKPITRIGYIYIQKARKEDHERFRQVYRMYPELFLKYNYTMDTFRRSKFAVSTNFHKVLKALNNIAPSLMAKPRLTVPKKIRERTRYYCNAPTDCVGAIDGTHIHATVPASDAPSYQFIYVLSGWEGTAHDSEVLNDALTKSTSKLPVPEGKYFLVDCGFVNRRNFLAPYRGTKYHLQDFRGQGCDPSNQNELFNLRHASLRNVIERIFGIFKSRFLIFKSAPPFSFKVQVELILAFAGLHNFLRRECRSDEFLPEEYSEKSEENNKNNEENTYEENGDTGIVQSQQREYAYNWRDTIAANMWAKATGTGSHP</sequence>
<evidence type="ECO:0000313" key="11">
    <source>
        <dbReference type="Proteomes" id="UP000008694"/>
    </source>
</evidence>
<dbReference type="Proteomes" id="UP000008694">
    <property type="component" value="Unassembled WGS sequence"/>
</dbReference>
<feature type="compositionally biased region" description="Basic and acidic residues" evidence="8">
    <location>
        <begin position="256"/>
        <end position="271"/>
    </location>
</feature>
<dbReference type="InterPro" id="IPR045249">
    <property type="entry name" value="HARBI1-like"/>
</dbReference>
<reference evidence="11" key="1">
    <citation type="journal article" date="2011" name="Nat. Genet.">
        <title>The Arabidopsis lyrata genome sequence and the basis of rapid genome size change.</title>
        <authorList>
            <person name="Hu T.T."/>
            <person name="Pattyn P."/>
            <person name="Bakker E.G."/>
            <person name="Cao J."/>
            <person name="Cheng J.-F."/>
            <person name="Clark R.M."/>
            <person name="Fahlgren N."/>
            <person name="Fawcett J.A."/>
            <person name="Grimwood J."/>
            <person name="Gundlach H."/>
            <person name="Haberer G."/>
            <person name="Hollister J.D."/>
            <person name="Ossowski S."/>
            <person name="Ottilar R.P."/>
            <person name="Salamov A.A."/>
            <person name="Schneeberger K."/>
            <person name="Spannagl M."/>
            <person name="Wang X."/>
            <person name="Yang L."/>
            <person name="Nasrallah M.E."/>
            <person name="Bergelson J."/>
            <person name="Carrington J.C."/>
            <person name="Gaut B.S."/>
            <person name="Schmutz J."/>
            <person name="Mayer K.F.X."/>
            <person name="Van de Peer Y."/>
            <person name="Grigoriev I.V."/>
            <person name="Nordborg M."/>
            <person name="Weigel D."/>
            <person name="Guo Y.-L."/>
        </authorList>
    </citation>
    <scope>NUCLEOTIDE SEQUENCE [LARGE SCALE GENOMIC DNA]</scope>
    <source>
        <strain evidence="11">cv. MN47</strain>
    </source>
</reference>
<evidence type="ECO:0000256" key="5">
    <source>
        <dbReference type="ARBA" id="ARBA00022723"/>
    </source>
</evidence>
<dbReference type="eggNOG" id="KOG4585">
    <property type="taxonomic scope" value="Eukaryota"/>
</dbReference>
<evidence type="ECO:0000259" key="9">
    <source>
        <dbReference type="Pfam" id="PF13359"/>
    </source>
</evidence>
<feature type="region of interest" description="Disordered" evidence="8">
    <location>
        <begin position="256"/>
        <end position="281"/>
    </location>
</feature>
<dbReference type="GO" id="GO:0016787">
    <property type="term" value="F:hydrolase activity"/>
    <property type="evidence" value="ECO:0007669"/>
    <property type="project" value="UniProtKB-KW"/>
</dbReference>
<dbReference type="AlphaFoldDB" id="D7LPB9"/>
<dbReference type="Gramene" id="fgenesh1_pm.C_scaffold_5000605">
    <property type="protein sequence ID" value="fgenesh1_pm.C_scaffold_5000605"/>
    <property type="gene ID" value="fgenesh1_pm.C_scaffold_5000605"/>
</dbReference>
<evidence type="ECO:0000256" key="2">
    <source>
        <dbReference type="ARBA" id="ARBA00004123"/>
    </source>
</evidence>
<comment type="similarity">
    <text evidence="3">Belongs to the HARBI1 family.</text>
</comment>
<dbReference type="PANTHER" id="PTHR22930">
    <property type="match status" value="1"/>
</dbReference>
<name>D7LPB9_ARALL</name>
<evidence type="ECO:0000256" key="4">
    <source>
        <dbReference type="ARBA" id="ARBA00022722"/>
    </source>
</evidence>
<dbReference type="GO" id="GO:0004518">
    <property type="term" value="F:nuclease activity"/>
    <property type="evidence" value="ECO:0007669"/>
    <property type="project" value="UniProtKB-KW"/>
</dbReference>
<accession>D7LPB9</accession>
<keyword evidence="5" id="KW-0479">Metal-binding</keyword>
<keyword evidence="4" id="KW-0540">Nuclease</keyword>
<comment type="cofactor">
    <cofactor evidence="1">
        <name>a divalent metal cation</name>
        <dbReference type="ChEBI" id="CHEBI:60240"/>
    </cofactor>
</comment>
<evidence type="ECO:0000256" key="6">
    <source>
        <dbReference type="ARBA" id="ARBA00022801"/>
    </source>
</evidence>
<dbReference type="Pfam" id="PF13359">
    <property type="entry name" value="DDE_Tnp_4"/>
    <property type="match status" value="1"/>
</dbReference>
<proteinExistence type="inferred from homology"/>
<dbReference type="HOGENOM" id="CLU_040082_0_3_1"/>
<organism evidence="11">
    <name type="scientific">Arabidopsis lyrata subsp. lyrata</name>
    <name type="common">Lyre-leaved rock-cress</name>
    <dbReference type="NCBI Taxonomy" id="81972"/>
    <lineage>
        <taxon>Eukaryota</taxon>
        <taxon>Viridiplantae</taxon>
        <taxon>Streptophyta</taxon>
        <taxon>Embryophyta</taxon>
        <taxon>Tracheophyta</taxon>
        <taxon>Spermatophyta</taxon>
        <taxon>Magnoliopsida</taxon>
        <taxon>eudicotyledons</taxon>
        <taxon>Gunneridae</taxon>
        <taxon>Pentapetalae</taxon>
        <taxon>rosids</taxon>
        <taxon>malvids</taxon>
        <taxon>Brassicales</taxon>
        <taxon>Brassicaceae</taxon>
        <taxon>Camelineae</taxon>
        <taxon>Arabidopsis</taxon>
    </lineage>
</organism>
<evidence type="ECO:0000256" key="3">
    <source>
        <dbReference type="ARBA" id="ARBA00006958"/>
    </source>
</evidence>
<keyword evidence="11" id="KW-1185">Reference proteome</keyword>
<dbReference type="GO" id="GO:0005634">
    <property type="term" value="C:nucleus"/>
    <property type="evidence" value="ECO:0007669"/>
    <property type="project" value="UniProtKB-SubCell"/>
</dbReference>
<evidence type="ECO:0000256" key="7">
    <source>
        <dbReference type="ARBA" id="ARBA00023242"/>
    </source>
</evidence>
<gene>
    <name evidence="10" type="ORF">ARALYDRAFT_323061</name>
</gene>